<keyword evidence="2 13" id="KW-0547">Nucleotide-binding</keyword>
<dbReference type="GO" id="GO:0005524">
    <property type="term" value="F:ATP binding"/>
    <property type="evidence" value="ECO:0007669"/>
    <property type="project" value="UniProtKB-UniRule"/>
</dbReference>
<dbReference type="CDD" id="cd17932">
    <property type="entry name" value="DEXQc_UvrD"/>
    <property type="match status" value="1"/>
</dbReference>
<gene>
    <name evidence="13" type="primary">addA</name>
    <name evidence="17" type="ORF">A3O14_07500</name>
</gene>
<evidence type="ECO:0000256" key="6">
    <source>
        <dbReference type="ARBA" id="ARBA00022839"/>
    </source>
</evidence>
<dbReference type="GO" id="GO:0043138">
    <property type="term" value="F:3'-5' DNA helicase activity"/>
    <property type="evidence" value="ECO:0007669"/>
    <property type="project" value="UniProtKB-UniRule"/>
</dbReference>
<evidence type="ECO:0000256" key="1">
    <source>
        <dbReference type="ARBA" id="ARBA00022722"/>
    </source>
</evidence>
<dbReference type="InterPro" id="IPR014152">
    <property type="entry name" value="AddA"/>
</dbReference>
<evidence type="ECO:0000256" key="4">
    <source>
        <dbReference type="ARBA" id="ARBA00022801"/>
    </source>
</evidence>
<dbReference type="NCBIfam" id="TIGR02785">
    <property type="entry name" value="addA_Gpos"/>
    <property type="match status" value="1"/>
</dbReference>
<accession>A0A179C3Q0</accession>
<dbReference type="EC" id="5.6.2.4" evidence="13"/>
<dbReference type="GO" id="GO:0005829">
    <property type="term" value="C:cytosol"/>
    <property type="evidence" value="ECO:0007669"/>
    <property type="project" value="TreeGrafter"/>
</dbReference>
<dbReference type="EC" id="3.1.-.-" evidence="13"/>
<dbReference type="PANTHER" id="PTHR11070">
    <property type="entry name" value="UVRD / RECB / PCRA DNA HELICASE FAMILY MEMBER"/>
    <property type="match status" value="1"/>
</dbReference>
<dbReference type="InterPro" id="IPR014016">
    <property type="entry name" value="UvrD-like_ATP-bd"/>
</dbReference>
<keyword evidence="3 13" id="KW-0227">DNA damage</keyword>
<dbReference type="Pfam" id="PF13361">
    <property type="entry name" value="UvrD_C"/>
    <property type="match status" value="1"/>
</dbReference>
<dbReference type="Proteomes" id="UP000078520">
    <property type="component" value="Unassembled WGS sequence"/>
</dbReference>
<dbReference type="InterPro" id="IPR011604">
    <property type="entry name" value="PDDEXK-like_dom_sf"/>
</dbReference>
<dbReference type="SUPFAM" id="SSF52980">
    <property type="entry name" value="Restriction endonuclease-like"/>
    <property type="match status" value="1"/>
</dbReference>
<feature type="domain" description="UvrD-like helicase ATP-binding" evidence="15">
    <location>
        <begin position="6"/>
        <end position="525"/>
    </location>
</feature>
<dbReference type="EMBL" id="LVKI01000049">
    <property type="protein sequence ID" value="OAQ06761.1"/>
    <property type="molecule type" value="Genomic_DNA"/>
</dbReference>
<sequence length="1349" mass="155971">MAEFKDYATPNQIKAVEHRGHDILVSASAGSGKTKVLVERIKDEILNENANISRMLIMTFTNAAAKEMKDRLTKILNAELQKQIQNHGTPQLISHLQKQLTAVNVADISTIDSFCLRFLKKYYYAIDLDPNFRVLADESERNVLREDVWQEVREDFYQAYEDLNQKSSLDPGQQELLEKYNDFLQVFVQDRRDDDLTDVVYRLNDFASANENPDQWLAAAPQNYEFTEETFTQTPVWKQILKDDVVNKLQTVADNLQRYRKAFQTIQVPAMQEFYNMKEKPLKKLTAKTDEDLASIDQILGQIQRMLEQINHETLSWDDLRKQVKQFEFKAKMYAKNRDFAADDDDLLDQLGAIKQFKDDANQVVKGLLNAELFYSDSQLKEILKRAQGVVELVVELVQKFRQRYLQVKLQRHALEFSDLEYLTLKILRGNDDVQQKIREELQQHYTEIMLDEYQDTNGVQEAIVQAIANHNLFMVGDVKQSIYRFRQADPSLFMHKYQTFKTEETSNDFSNGELIVLQENFRSIKNIADLTNLIFMQIMDQNLGEIDYDQQAFLKAENPAYKKKQLINNIPAKALIYLQDSKAENDSENAPAFELDSQTQAQFVMIANEIKKLMDNQTQIFDRDQGQMRPLQYSDIAILSSSHQDSLLVNEEFKRLGIPTDVDETNNYFKTTEIQIMISYLKTIDNPHQDIPLVAVLRSPMYQFDEDELAYLRINHPHGDFYSTITDYSTQMIDHPEKLKPWDETRRQTLNAKVQQFNQDLSTFRVQAKRSEIAALIWNIYTTTGFLDYVGGLPGGAQRQANLHALYQRATAYEKTSFKGLFQFIRFVERMDQQQRDLPEMKMQVNEDTVKFMTIHKSKGLEYPVVFVTDLSKRFNMQDLNHKYVLDDQFGIGLDIVESSKQTLKRDHDVDLNEDDAIEIQETTPISIAIKERIKRKTLAEEMRKLYVALTRAEQRIYLVGTYADIEKWATAWGQTESEAALLPENQRFSKGNFMDWIGMALGRMPNLADHTTWIMLDDQQQVTPQRAADQFMDWKKYFNAERIPQAIRENALNFKVELWSKDAVAALRNQTFENGAAKDDQSILRDAISQPMDPTIQSILDFQYPHLELTRESAYQAVTDIKRLFDDPDNNLMDHLQAENSDNSAQVELNVVDETPTVTTKVHAFRQPNFMTTEVIASPAKVGTATHLIFQKLDLTQPISTATIQRLIDQLILEGSITKEVAAKIDIAGILAFYQTEVGKKACTNAQQVKREVPFAMLLPAKMLPSISEKTDKPVLIHGIIDGYFEDQETGEVYLFDYKTDHASLKQIEKEYRGQINLYAIALQQITGKAVHHCVLYSVNKREQIDL</sequence>
<keyword evidence="6 13" id="KW-0269">Exonuclease</keyword>
<dbReference type="Gene3D" id="3.90.320.10">
    <property type="match status" value="1"/>
</dbReference>
<dbReference type="Pfam" id="PF12705">
    <property type="entry name" value="PDDEXK_1"/>
    <property type="match status" value="1"/>
</dbReference>
<organism evidence="17 18">
    <name type="scientific">Ligilactobacillus aviarius</name>
    <dbReference type="NCBI Taxonomy" id="1606"/>
    <lineage>
        <taxon>Bacteria</taxon>
        <taxon>Bacillati</taxon>
        <taxon>Bacillota</taxon>
        <taxon>Bacilli</taxon>
        <taxon>Lactobacillales</taxon>
        <taxon>Lactobacillaceae</taxon>
        <taxon>Ligilactobacillus</taxon>
    </lineage>
</organism>
<keyword evidence="7 13" id="KW-0067">ATP-binding</keyword>
<evidence type="ECO:0000259" key="16">
    <source>
        <dbReference type="PROSITE" id="PS51217"/>
    </source>
</evidence>
<dbReference type="GO" id="GO:0033202">
    <property type="term" value="C:DNA helicase complex"/>
    <property type="evidence" value="ECO:0007669"/>
    <property type="project" value="TreeGrafter"/>
</dbReference>
<comment type="similarity">
    <text evidence="13">Belongs to the helicase family. AddA subfamily.</text>
</comment>
<keyword evidence="5 13" id="KW-0347">Helicase</keyword>
<dbReference type="PANTHER" id="PTHR11070:SF48">
    <property type="entry name" value="ATP-DEPENDENT HELICASE_NUCLEASE SUBUNIT A"/>
    <property type="match status" value="1"/>
</dbReference>
<comment type="catalytic activity">
    <reaction evidence="11 13">
        <text>Couples ATP hydrolysis with the unwinding of duplex DNA by translocating in the 3'-5' direction.</text>
        <dbReference type="EC" id="5.6.2.4"/>
    </reaction>
</comment>
<keyword evidence="1 13" id="KW-0540">Nuclease</keyword>
<evidence type="ECO:0000256" key="3">
    <source>
        <dbReference type="ARBA" id="ARBA00022763"/>
    </source>
</evidence>
<dbReference type="HAMAP" id="MF_01451">
    <property type="entry name" value="AddA"/>
    <property type="match status" value="1"/>
</dbReference>
<keyword evidence="10 13" id="KW-0413">Isomerase</keyword>
<dbReference type="InterPro" id="IPR027417">
    <property type="entry name" value="P-loop_NTPase"/>
</dbReference>
<proteinExistence type="inferred from homology"/>
<evidence type="ECO:0000256" key="7">
    <source>
        <dbReference type="ARBA" id="ARBA00022840"/>
    </source>
</evidence>
<evidence type="ECO:0000256" key="12">
    <source>
        <dbReference type="ARBA" id="ARBA00048988"/>
    </source>
</evidence>
<reference evidence="18" key="1">
    <citation type="submission" date="2016-03" db="EMBL/GenBank/DDBJ databases">
        <authorList>
            <person name="Johnson T.J."/>
            <person name="Youmans B."/>
            <person name="Case K."/>
            <person name="Noll S."/>
        </authorList>
    </citation>
    <scope>NUCLEOTIDE SEQUENCE [LARGE SCALE GENOMIC DNA]</scope>
    <source>
        <strain evidence="18">UMNLAv8</strain>
    </source>
</reference>
<dbReference type="SUPFAM" id="SSF52540">
    <property type="entry name" value="P-loop containing nucleoside triphosphate hydrolases"/>
    <property type="match status" value="1"/>
</dbReference>
<keyword evidence="4 13" id="KW-0378">Hydrolase</keyword>
<keyword evidence="8 13" id="KW-0238">DNA-binding</keyword>
<evidence type="ECO:0000256" key="11">
    <source>
        <dbReference type="ARBA" id="ARBA00034617"/>
    </source>
</evidence>
<dbReference type="InterPro" id="IPR000212">
    <property type="entry name" value="DNA_helicase_UvrD/REP"/>
</dbReference>
<evidence type="ECO:0000256" key="8">
    <source>
        <dbReference type="ARBA" id="ARBA00023125"/>
    </source>
</evidence>
<evidence type="ECO:0000256" key="5">
    <source>
        <dbReference type="ARBA" id="ARBA00022806"/>
    </source>
</evidence>
<keyword evidence="9 13" id="KW-0234">DNA repair</keyword>
<dbReference type="GO" id="GO:0016887">
    <property type="term" value="F:ATP hydrolysis activity"/>
    <property type="evidence" value="ECO:0007669"/>
    <property type="project" value="RHEA"/>
</dbReference>
<evidence type="ECO:0000256" key="14">
    <source>
        <dbReference type="PROSITE-ProRule" id="PRU00560"/>
    </source>
</evidence>
<protein>
    <recommendedName>
        <fullName evidence="13">ATP-dependent helicase/nuclease subunit A</fullName>
        <ecNumber evidence="13">3.1.-.-</ecNumber>
        <ecNumber evidence="13">5.6.2.4</ecNumber>
    </recommendedName>
    <alternativeName>
        <fullName evidence="13">ATP-dependent helicase/nuclease AddA</fullName>
    </alternativeName>
    <alternativeName>
        <fullName evidence="13">DNA 3'-5' helicase AddA</fullName>
    </alternativeName>
</protein>
<evidence type="ECO:0000256" key="10">
    <source>
        <dbReference type="ARBA" id="ARBA00023235"/>
    </source>
</evidence>
<evidence type="ECO:0000313" key="18">
    <source>
        <dbReference type="Proteomes" id="UP000078520"/>
    </source>
</evidence>
<evidence type="ECO:0000259" key="15">
    <source>
        <dbReference type="PROSITE" id="PS51198"/>
    </source>
</evidence>
<evidence type="ECO:0000256" key="2">
    <source>
        <dbReference type="ARBA" id="ARBA00022741"/>
    </source>
</evidence>
<evidence type="ECO:0000313" key="17">
    <source>
        <dbReference type="EMBL" id="OAQ06761.1"/>
    </source>
</evidence>
<comment type="function">
    <text evidence="13">The heterodimer acts as both an ATP-dependent DNA helicase and an ATP-dependent, dual-direction single-stranded exonuclease. Recognizes the chi site generating a DNA molecule suitable for the initiation of homologous recombination. The AddA nuclease domain is required for chi fragment generation; this subunit has the helicase and 3' -&gt; 5' nuclease activities.</text>
</comment>
<dbReference type="PROSITE" id="PS51217">
    <property type="entry name" value="UVRD_HELICASE_CTER"/>
    <property type="match status" value="1"/>
</dbReference>
<name>A0A179C3Q0_9LACO</name>
<dbReference type="InterPro" id="IPR011335">
    <property type="entry name" value="Restrct_endonuc-II-like"/>
</dbReference>
<feature type="binding site" evidence="14">
    <location>
        <begin position="27"/>
        <end position="34"/>
    </location>
    <ligand>
        <name>ATP</name>
        <dbReference type="ChEBI" id="CHEBI:30616"/>
    </ligand>
</feature>
<evidence type="ECO:0000256" key="13">
    <source>
        <dbReference type="HAMAP-Rule" id="MF_01451"/>
    </source>
</evidence>
<dbReference type="GO" id="GO:0000724">
    <property type="term" value="P:double-strand break repair via homologous recombination"/>
    <property type="evidence" value="ECO:0007669"/>
    <property type="project" value="UniProtKB-UniRule"/>
</dbReference>
<dbReference type="InterPro" id="IPR038726">
    <property type="entry name" value="PDDEXK_AddAB-type"/>
</dbReference>
<comment type="caution">
    <text evidence="17">The sequence shown here is derived from an EMBL/GenBank/DDBJ whole genome shotgun (WGS) entry which is preliminary data.</text>
</comment>
<evidence type="ECO:0000256" key="9">
    <source>
        <dbReference type="ARBA" id="ARBA00023204"/>
    </source>
</evidence>
<dbReference type="Gene3D" id="3.40.50.300">
    <property type="entry name" value="P-loop containing nucleotide triphosphate hydrolases"/>
    <property type="match status" value="4"/>
</dbReference>
<feature type="domain" description="UvrD-like helicase C-terminal" evidence="16">
    <location>
        <begin position="558"/>
        <end position="861"/>
    </location>
</feature>
<dbReference type="GO" id="GO:0003690">
    <property type="term" value="F:double-stranded DNA binding"/>
    <property type="evidence" value="ECO:0007669"/>
    <property type="project" value="UniProtKB-UniRule"/>
</dbReference>
<dbReference type="GO" id="GO:0008408">
    <property type="term" value="F:3'-5' exonuclease activity"/>
    <property type="evidence" value="ECO:0007669"/>
    <property type="project" value="UniProtKB-UniRule"/>
</dbReference>
<dbReference type="Pfam" id="PF00580">
    <property type="entry name" value="UvrD-helicase"/>
    <property type="match status" value="2"/>
</dbReference>
<dbReference type="PROSITE" id="PS51198">
    <property type="entry name" value="UVRD_HELICASE_ATP_BIND"/>
    <property type="match status" value="1"/>
</dbReference>
<comment type="subunit">
    <text evidence="13">Heterodimer of AddA and AddB/RexB.</text>
</comment>
<comment type="catalytic activity">
    <reaction evidence="12 13">
        <text>ATP + H2O = ADP + phosphate + H(+)</text>
        <dbReference type="Rhea" id="RHEA:13065"/>
        <dbReference type="ChEBI" id="CHEBI:15377"/>
        <dbReference type="ChEBI" id="CHEBI:15378"/>
        <dbReference type="ChEBI" id="CHEBI:30616"/>
        <dbReference type="ChEBI" id="CHEBI:43474"/>
        <dbReference type="ChEBI" id="CHEBI:456216"/>
        <dbReference type="EC" id="5.6.2.4"/>
    </reaction>
</comment>
<comment type="cofactor">
    <cofactor evidence="13">
        <name>Mg(2+)</name>
        <dbReference type="ChEBI" id="CHEBI:18420"/>
    </cofactor>
</comment>
<dbReference type="InterPro" id="IPR014017">
    <property type="entry name" value="DNA_helicase_UvrD-like_C"/>
</dbReference>
<dbReference type="RefSeq" id="WP_064208037.1">
    <property type="nucleotide sequence ID" value="NZ_LVKC01000049.1"/>
</dbReference>